<dbReference type="AlphaFoldDB" id="A0AAE9VMF1"/>
<organism evidence="2 3">
    <name type="scientific">Denitrificimonas caeni</name>
    <dbReference type="NCBI Taxonomy" id="521720"/>
    <lineage>
        <taxon>Bacteria</taxon>
        <taxon>Pseudomonadati</taxon>
        <taxon>Pseudomonadota</taxon>
        <taxon>Gammaproteobacteria</taxon>
        <taxon>Pseudomonadales</taxon>
        <taxon>Pseudomonadaceae</taxon>
        <taxon>Denitrificimonas</taxon>
    </lineage>
</organism>
<feature type="transmembrane region" description="Helical" evidence="1">
    <location>
        <begin position="23"/>
        <end position="42"/>
    </location>
</feature>
<evidence type="ECO:0000313" key="3">
    <source>
        <dbReference type="Proteomes" id="UP001212189"/>
    </source>
</evidence>
<evidence type="ECO:0000256" key="1">
    <source>
        <dbReference type="SAM" id="Phobius"/>
    </source>
</evidence>
<evidence type="ECO:0000313" key="2">
    <source>
        <dbReference type="EMBL" id="WBE24604.1"/>
    </source>
</evidence>
<dbReference type="KEGG" id="dce:O6P33_09530"/>
<dbReference type="EMBL" id="CP114976">
    <property type="protein sequence ID" value="WBE24604.1"/>
    <property type="molecule type" value="Genomic_DNA"/>
</dbReference>
<proteinExistence type="predicted"/>
<reference evidence="2 3" key="1">
    <citation type="submission" date="2022-12" db="EMBL/GenBank/DDBJ databases">
        <title>Coexistence and Characterization of a Novel Tigecycline Resistance gene tet(X) variant and blaNDM-1 in a Pseudomonas caeni Isolate of Chicken Origin.</title>
        <authorList>
            <person name="Lu X."/>
            <person name="Zhang L."/>
            <person name="Li R."/>
            <person name="Wang Z."/>
        </authorList>
    </citation>
    <scope>NUCLEOTIDE SEQUENCE [LARGE SCALE GENOMIC DNA]</scope>
    <source>
        <strain evidence="2 3">CE14</strain>
    </source>
</reference>
<gene>
    <name evidence="2" type="ORF">O6P33_09530</name>
</gene>
<accession>A0AAE9VMF1</accession>
<keyword evidence="1" id="KW-1133">Transmembrane helix</keyword>
<dbReference type="Proteomes" id="UP001212189">
    <property type="component" value="Chromosome"/>
</dbReference>
<protein>
    <submittedName>
        <fullName evidence="2">Multidrug transporter</fullName>
    </submittedName>
</protein>
<name>A0AAE9VMF1_9GAMM</name>
<dbReference type="RefSeq" id="WP_269817547.1">
    <property type="nucleotide sequence ID" value="NZ_CP114976.1"/>
</dbReference>
<keyword evidence="1" id="KW-0812">Transmembrane</keyword>
<keyword evidence="1" id="KW-0472">Membrane</keyword>
<keyword evidence="3" id="KW-1185">Reference proteome</keyword>
<sequence length="154" mass="17581">MLSPALIPLTWLALLLRYPKRTLMIGAPLVLLLAGVTAWLLLDGRYNQRLLDHLDMQISYAPEQCPVNQPLLVQLRNNTDYSLKNLQWRIAAYRPGENINLVATLFTEARYTSSSPLVSGAQWQTCLPLPNLRTGYRASTVEFRVERRQGNFVR</sequence>